<dbReference type="AlphaFoldDB" id="H1SD43"/>
<comment type="caution">
    <text evidence="1">The sequence shown here is derived from an EMBL/GenBank/DDBJ whole genome shotgun (WGS) entry which is preliminary data.</text>
</comment>
<reference evidence="1 2" key="1">
    <citation type="journal article" date="2012" name="J. Bacteriol.">
        <title>De Novo Genome Project of Cupriavidus basilensis OR16.</title>
        <authorList>
            <person name="Cserhati M."/>
            <person name="Kriszt B."/>
            <person name="Szoboszlay S."/>
            <person name="Toth A."/>
            <person name="Szabo I."/>
            <person name="Tancsics A."/>
            <person name="Nagy I."/>
            <person name="Horvath B."/>
            <person name="Nagy I."/>
            <person name="Kukolya J."/>
        </authorList>
    </citation>
    <scope>NUCLEOTIDE SEQUENCE [LARGE SCALE GENOMIC DNA]</scope>
    <source>
        <strain evidence="1 2">OR16</strain>
    </source>
</reference>
<dbReference type="Proteomes" id="UP000005808">
    <property type="component" value="Unassembled WGS sequence"/>
</dbReference>
<sequence length="96" mass="10415">MPHRHAQRMHIIGMVAPVQGIQLIGNRHQARIAERDEGVNSAHARVQLDGKVGSAHGVSALAYLPEQRDLAKARFMARFRARLSSVGDCAGCAALH</sequence>
<gene>
    <name evidence="1" type="ORF">OR16_30834</name>
</gene>
<name>H1SD43_9BURK</name>
<accession>H1SD43</accession>
<protein>
    <submittedName>
        <fullName evidence="1">Uncharacterized protein</fullName>
    </submittedName>
</protein>
<evidence type="ECO:0000313" key="1">
    <source>
        <dbReference type="EMBL" id="EHP39589.1"/>
    </source>
</evidence>
<evidence type="ECO:0000313" key="2">
    <source>
        <dbReference type="Proteomes" id="UP000005808"/>
    </source>
</evidence>
<dbReference type="PATRIC" id="fig|1127483.3.peg.6151"/>
<organism evidence="1 2">
    <name type="scientific">Cupriavidus basilensis OR16</name>
    <dbReference type="NCBI Taxonomy" id="1127483"/>
    <lineage>
        <taxon>Bacteria</taxon>
        <taxon>Pseudomonadati</taxon>
        <taxon>Pseudomonadota</taxon>
        <taxon>Betaproteobacteria</taxon>
        <taxon>Burkholderiales</taxon>
        <taxon>Burkholderiaceae</taxon>
        <taxon>Cupriavidus</taxon>
    </lineage>
</organism>
<dbReference type="EMBL" id="AHJE01000087">
    <property type="protein sequence ID" value="EHP39589.1"/>
    <property type="molecule type" value="Genomic_DNA"/>
</dbReference>
<proteinExistence type="predicted"/>